<evidence type="ECO:0000313" key="2">
    <source>
        <dbReference type="EMBL" id="RCW67975.1"/>
    </source>
</evidence>
<dbReference type="RefSeq" id="WP_114470525.1">
    <property type="nucleotide sequence ID" value="NZ_QPJK01000008.1"/>
</dbReference>
<dbReference type="Gene3D" id="3.20.20.140">
    <property type="entry name" value="Metal-dependent hydrolases"/>
    <property type="match status" value="1"/>
</dbReference>
<evidence type="ECO:0000259" key="1">
    <source>
        <dbReference type="Pfam" id="PF04909"/>
    </source>
</evidence>
<protein>
    <submittedName>
        <fullName evidence="2">D-galactarolactone isomerase</fullName>
    </submittedName>
</protein>
<keyword evidence="2" id="KW-0413">Isomerase</keyword>
<dbReference type="PANTHER" id="PTHR35563:SF2">
    <property type="entry name" value="BARREL METAL-DEPENDENT HYDROLASE, PUTATIVE (AFU_ORTHOLOGUE AFUA_1G16240)-RELATED"/>
    <property type="match status" value="1"/>
</dbReference>
<name>A0A368XJG5_9BURK</name>
<feature type="domain" description="Amidohydrolase-related" evidence="1">
    <location>
        <begin position="10"/>
        <end position="270"/>
    </location>
</feature>
<dbReference type="AlphaFoldDB" id="A0A368XJG5"/>
<dbReference type="Proteomes" id="UP000252884">
    <property type="component" value="Unassembled WGS sequence"/>
</dbReference>
<dbReference type="GO" id="GO:0016787">
    <property type="term" value="F:hydrolase activity"/>
    <property type="evidence" value="ECO:0007669"/>
    <property type="project" value="InterPro"/>
</dbReference>
<dbReference type="InterPro" id="IPR006680">
    <property type="entry name" value="Amidohydro-rel"/>
</dbReference>
<dbReference type="Pfam" id="PF04909">
    <property type="entry name" value="Amidohydro_2"/>
    <property type="match status" value="1"/>
</dbReference>
<gene>
    <name evidence="2" type="ORF">DES41_108152</name>
</gene>
<organism evidence="2 3">
    <name type="scientific">Pseudorhodoferax soli</name>
    <dbReference type="NCBI Taxonomy" id="545864"/>
    <lineage>
        <taxon>Bacteria</taxon>
        <taxon>Pseudomonadati</taxon>
        <taxon>Pseudomonadota</taxon>
        <taxon>Betaproteobacteria</taxon>
        <taxon>Burkholderiales</taxon>
        <taxon>Comamonadaceae</taxon>
    </lineage>
</organism>
<dbReference type="EMBL" id="QPJK01000008">
    <property type="protein sequence ID" value="RCW67975.1"/>
    <property type="molecule type" value="Genomic_DNA"/>
</dbReference>
<dbReference type="OrthoDB" id="9787654at2"/>
<dbReference type="InterPro" id="IPR052358">
    <property type="entry name" value="Aro_Compnd_Degr_Hydrolases"/>
</dbReference>
<comment type="caution">
    <text evidence="2">The sequence shown here is derived from an EMBL/GenBank/DDBJ whole genome shotgun (WGS) entry which is preliminary data.</text>
</comment>
<dbReference type="InterPro" id="IPR032466">
    <property type="entry name" value="Metal_Hydrolase"/>
</dbReference>
<dbReference type="PANTHER" id="PTHR35563">
    <property type="entry name" value="BARREL METAL-DEPENDENT HYDROLASE, PUTATIVE (AFU_ORTHOLOGUE AFUA_1G16240)-RELATED"/>
    <property type="match status" value="1"/>
</dbReference>
<dbReference type="GO" id="GO:0016853">
    <property type="term" value="F:isomerase activity"/>
    <property type="evidence" value="ECO:0007669"/>
    <property type="project" value="UniProtKB-KW"/>
</dbReference>
<evidence type="ECO:0000313" key="3">
    <source>
        <dbReference type="Proteomes" id="UP000252884"/>
    </source>
</evidence>
<keyword evidence="3" id="KW-1185">Reference proteome</keyword>
<proteinExistence type="predicted"/>
<sequence>MTSAAFDGACDCHVHIYTPGYALAPTATFTPPDAPLSAYRAVQQALGLRRAVVVQPTGYGFDNACTLAAVAELGEDARAVVVVPPEVTDAELARLHGAGARGIRFMMLSGGLLAWDALETLAARVEPLGWHIDLQFDGRDMPLHVERLRRLPGRLVIDHIGKFLGPTTPDDAAFGTLRRVLDAGRCWIKLAAPYETSRSGPPAYADVAPLARALAAHHAERCLWASNWPHPNVQPVPDNRALLDWALECIGDAGKTRHILVDNPAALYGF</sequence>
<accession>A0A368XJG5</accession>
<reference evidence="2 3" key="1">
    <citation type="submission" date="2018-07" db="EMBL/GenBank/DDBJ databases">
        <title>Genomic Encyclopedia of Type Strains, Phase IV (KMG-IV): sequencing the most valuable type-strain genomes for metagenomic binning, comparative biology and taxonomic classification.</title>
        <authorList>
            <person name="Goeker M."/>
        </authorList>
    </citation>
    <scope>NUCLEOTIDE SEQUENCE [LARGE SCALE GENOMIC DNA]</scope>
    <source>
        <strain evidence="2 3">DSM 21634</strain>
    </source>
</reference>
<dbReference type="SUPFAM" id="SSF51556">
    <property type="entry name" value="Metallo-dependent hydrolases"/>
    <property type="match status" value="1"/>
</dbReference>